<reference evidence="2 3" key="1">
    <citation type="journal article" date="2020" name="IScience">
        <title>Genome Sequencing of the Endangered Kingdonia uniflora (Circaeasteraceae, Ranunculales) Reveals Potential Mechanisms of Evolutionary Specialization.</title>
        <authorList>
            <person name="Sun Y."/>
            <person name="Deng T."/>
            <person name="Zhang A."/>
            <person name="Moore M.J."/>
            <person name="Landis J.B."/>
            <person name="Lin N."/>
            <person name="Zhang H."/>
            <person name="Zhang X."/>
            <person name="Huang J."/>
            <person name="Zhang X."/>
            <person name="Sun H."/>
            <person name="Wang H."/>
        </authorList>
    </citation>
    <scope>NUCLEOTIDE SEQUENCE [LARGE SCALE GENOMIC DNA]</scope>
    <source>
        <strain evidence="2">TB1705</strain>
        <tissue evidence="2">Leaf</tissue>
    </source>
</reference>
<sequence length="200" mass="22467">MSFNLMPLPARASREGLPYAPVDSCFMEDMYMYPPPPSSGETSYIFTEHLKYSFRRHHWEKEKWFFDAIDGGNGFVKWCLHNVGNGELDNGGQQLRSSSGLSTVVKEVVKGSPKPDVQEKKTQTQISSANDLSLLFPVFLYPLLLDYNDSTGNKEVPLYIGSNVIPDYNDLLASEVELPVTSTGAESSQDQTEMELELER</sequence>
<evidence type="ECO:0000256" key="1">
    <source>
        <dbReference type="SAM" id="MobiDB-lite"/>
    </source>
</evidence>
<evidence type="ECO:0000313" key="2">
    <source>
        <dbReference type="EMBL" id="KAF6176506.1"/>
    </source>
</evidence>
<feature type="region of interest" description="Disordered" evidence="1">
    <location>
        <begin position="181"/>
        <end position="200"/>
    </location>
</feature>
<keyword evidence="3" id="KW-1185">Reference proteome</keyword>
<name>A0A7J7PAQ7_9MAGN</name>
<protein>
    <submittedName>
        <fullName evidence="2">Uncharacterized protein</fullName>
    </submittedName>
</protein>
<gene>
    <name evidence="2" type="ORF">GIB67_007889</name>
</gene>
<organism evidence="2 3">
    <name type="scientific">Kingdonia uniflora</name>
    <dbReference type="NCBI Taxonomy" id="39325"/>
    <lineage>
        <taxon>Eukaryota</taxon>
        <taxon>Viridiplantae</taxon>
        <taxon>Streptophyta</taxon>
        <taxon>Embryophyta</taxon>
        <taxon>Tracheophyta</taxon>
        <taxon>Spermatophyta</taxon>
        <taxon>Magnoliopsida</taxon>
        <taxon>Ranunculales</taxon>
        <taxon>Circaeasteraceae</taxon>
        <taxon>Kingdonia</taxon>
    </lineage>
</organism>
<dbReference type="Proteomes" id="UP000541444">
    <property type="component" value="Unassembled WGS sequence"/>
</dbReference>
<dbReference type="EMBL" id="JACGCM010000076">
    <property type="protein sequence ID" value="KAF6176506.1"/>
    <property type="molecule type" value="Genomic_DNA"/>
</dbReference>
<evidence type="ECO:0000313" key="3">
    <source>
        <dbReference type="Proteomes" id="UP000541444"/>
    </source>
</evidence>
<proteinExistence type="predicted"/>
<feature type="compositionally biased region" description="Polar residues" evidence="1">
    <location>
        <begin position="181"/>
        <end position="191"/>
    </location>
</feature>
<dbReference type="AlphaFoldDB" id="A0A7J7PAQ7"/>
<comment type="caution">
    <text evidence="2">The sequence shown here is derived from an EMBL/GenBank/DDBJ whole genome shotgun (WGS) entry which is preliminary data.</text>
</comment>
<accession>A0A7J7PAQ7</accession>